<dbReference type="HOGENOM" id="CLU_471846_0_0_1"/>
<feature type="transmembrane region" description="Helical" evidence="1">
    <location>
        <begin position="44"/>
        <end position="69"/>
    </location>
</feature>
<keyword evidence="1" id="KW-1133">Transmembrane helix</keyword>
<accession>A0A0D2BKP2</accession>
<dbReference type="GeneID" id="27361999"/>
<reference evidence="2 3" key="1">
    <citation type="submission" date="2015-01" db="EMBL/GenBank/DDBJ databases">
        <title>The Genome Sequence of Exophiala oligosperma CBS72588.</title>
        <authorList>
            <consortium name="The Broad Institute Genomics Platform"/>
            <person name="Cuomo C."/>
            <person name="de Hoog S."/>
            <person name="Gorbushina A."/>
            <person name="Stielow B."/>
            <person name="Teixiera M."/>
            <person name="Abouelleil A."/>
            <person name="Chapman S.B."/>
            <person name="Priest M."/>
            <person name="Young S.K."/>
            <person name="Wortman J."/>
            <person name="Nusbaum C."/>
            <person name="Birren B."/>
        </authorList>
    </citation>
    <scope>NUCLEOTIDE SEQUENCE [LARGE SCALE GENOMIC DNA]</scope>
    <source>
        <strain evidence="2 3">CBS 72588</strain>
    </source>
</reference>
<dbReference type="VEuPathDB" id="FungiDB:PV06_09925"/>
<feature type="transmembrane region" description="Helical" evidence="1">
    <location>
        <begin position="334"/>
        <end position="352"/>
    </location>
</feature>
<organism evidence="2 3">
    <name type="scientific">Exophiala oligosperma</name>
    <dbReference type="NCBI Taxonomy" id="215243"/>
    <lineage>
        <taxon>Eukaryota</taxon>
        <taxon>Fungi</taxon>
        <taxon>Dikarya</taxon>
        <taxon>Ascomycota</taxon>
        <taxon>Pezizomycotina</taxon>
        <taxon>Eurotiomycetes</taxon>
        <taxon>Chaetothyriomycetidae</taxon>
        <taxon>Chaetothyriales</taxon>
        <taxon>Herpotrichiellaceae</taxon>
        <taxon>Exophiala</taxon>
    </lineage>
</organism>
<gene>
    <name evidence="2" type="ORF">PV06_09925</name>
</gene>
<keyword evidence="1" id="KW-0472">Membrane</keyword>
<evidence type="ECO:0000313" key="3">
    <source>
        <dbReference type="Proteomes" id="UP000053342"/>
    </source>
</evidence>
<sequence>MSICTDNSTECLLRALVSEVNATRALLQDVLDSTSDFNWDPLNFAFTAAIGALALIIACITVFQSLLAAGPGRIKASKLAIGPYAKSSKSRFDYTELSLRTVVYVPSINHFNKIYHVDKDFPDHACCSKFDPSAGKSESSASWLRLLVDLGLSDPRLWTVVARQTDILPADISAAPAAGSVRFLAHLAAIADDSCTIEQHPKGRFVTVIGQASQLTFRDHPVLGSVAMYETYRESPSYSRHQAKKIMVDYRPVTGIRGLHSIGIMETAGMLNLSHGLVKCRHQGYAVTEGLIQLSFGLLLQRLTSHCTHRHLNDNASSILFGSRGSYGARRAQGYIYFLLFFTSVPSLVRAFPSSLLKLRPAIRDISHLSPAWATSSNDVICEIGNVVRTYGGKFQEIPMAAYTFYILGARARHYSSSAWLEDPPGAGWCTNSMHSDFRKDEDDLVYGEEVIQLCFQWVSDINVKNKSLKDFLSEDPKYVKEKLLASLYLVDDWLRRRSKNDIICAALFLIQSTTVERDLSSSQASSATIGSKSSQDLQNDVVERGDVSRLRPMQVMLTYRAVLLGALLELSTDTSCIVEESFQDTIVKIL</sequence>
<dbReference type="STRING" id="215243.A0A0D2BKP2"/>
<dbReference type="OrthoDB" id="4115096at2759"/>
<evidence type="ECO:0000256" key="1">
    <source>
        <dbReference type="SAM" id="Phobius"/>
    </source>
</evidence>
<name>A0A0D2BKP2_9EURO</name>
<dbReference type="EMBL" id="KN847342">
    <property type="protein sequence ID" value="KIW37947.1"/>
    <property type="molecule type" value="Genomic_DNA"/>
</dbReference>
<protein>
    <submittedName>
        <fullName evidence="2">Uncharacterized protein</fullName>
    </submittedName>
</protein>
<dbReference type="Proteomes" id="UP000053342">
    <property type="component" value="Unassembled WGS sequence"/>
</dbReference>
<proteinExistence type="predicted"/>
<dbReference type="RefSeq" id="XP_016258163.1">
    <property type="nucleotide sequence ID" value="XM_016411409.1"/>
</dbReference>
<dbReference type="AlphaFoldDB" id="A0A0D2BKP2"/>
<keyword evidence="1" id="KW-0812">Transmembrane</keyword>
<evidence type="ECO:0000313" key="2">
    <source>
        <dbReference type="EMBL" id="KIW37947.1"/>
    </source>
</evidence>
<keyword evidence="3" id="KW-1185">Reference proteome</keyword>